<evidence type="ECO:0000256" key="3">
    <source>
        <dbReference type="PROSITE-ProRule" id="PRU10141"/>
    </source>
</evidence>
<sequence>MKSFLGRGTFAKVYKCTEKASGKEFAAKIVRFTKGNQDDLKKVATEAEIWRTVRHKNIVTLYKTFYQETRFASSWSLYKERPCLMRLLAKHYSVKHKLVAFTIRPTNVDHCLPTVGANIELNCSRRFSRWITSWTTAPSTLRKLVISFDCSSAKILDALDYLHRKGRIVHRDIKADNILLKQDSNHPNHFAVKITDFGLARRLPQDSDVITCDIEGTPLYLAPETILADPIGPAVDIWACGVILFLLLVGYPPFWQTMTEN</sequence>
<dbReference type="PANTHER" id="PTHR24347">
    <property type="entry name" value="SERINE/THREONINE-PROTEIN KINASE"/>
    <property type="match status" value="1"/>
</dbReference>
<evidence type="ECO:0000313" key="7">
    <source>
        <dbReference type="EMBL" id="KAJ7358642.1"/>
    </source>
</evidence>
<keyword evidence="2 3" id="KW-0067">ATP-binding</keyword>
<dbReference type="Proteomes" id="UP001163046">
    <property type="component" value="Unassembled WGS sequence"/>
</dbReference>
<comment type="similarity">
    <text evidence="4">Belongs to the protein kinase superfamily.</text>
</comment>
<evidence type="ECO:0000313" key="8">
    <source>
        <dbReference type="Proteomes" id="UP001163046"/>
    </source>
</evidence>
<dbReference type="Gene3D" id="3.30.200.20">
    <property type="entry name" value="Phosphorylase Kinase, domain 1"/>
    <property type="match status" value="1"/>
</dbReference>
<keyword evidence="5" id="KW-0812">Transmembrane</keyword>
<dbReference type="AlphaFoldDB" id="A0A9W9YMG8"/>
<dbReference type="PROSITE" id="PS50011">
    <property type="entry name" value="PROTEIN_KINASE_DOM"/>
    <property type="match status" value="1"/>
</dbReference>
<keyword evidence="5" id="KW-1133">Transmembrane helix</keyword>
<feature type="binding site" evidence="3">
    <location>
        <position position="28"/>
    </location>
    <ligand>
        <name>ATP</name>
        <dbReference type="ChEBI" id="CHEBI:30616"/>
    </ligand>
</feature>
<keyword evidence="1 3" id="KW-0547">Nucleotide-binding</keyword>
<organism evidence="7 8">
    <name type="scientific">Desmophyllum pertusum</name>
    <dbReference type="NCBI Taxonomy" id="174260"/>
    <lineage>
        <taxon>Eukaryota</taxon>
        <taxon>Metazoa</taxon>
        <taxon>Cnidaria</taxon>
        <taxon>Anthozoa</taxon>
        <taxon>Hexacorallia</taxon>
        <taxon>Scleractinia</taxon>
        <taxon>Caryophylliina</taxon>
        <taxon>Caryophylliidae</taxon>
        <taxon>Desmophyllum</taxon>
    </lineage>
</organism>
<keyword evidence="4" id="KW-0808">Transferase</keyword>
<dbReference type="SUPFAM" id="SSF56112">
    <property type="entry name" value="Protein kinase-like (PK-like)"/>
    <property type="match status" value="1"/>
</dbReference>
<dbReference type="SMART" id="SM00220">
    <property type="entry name" value="S_TKc"/>
    <property type="match status" value="1"/>
</dbReference>
<evidence type="ECO:0000256" key="5">
    <source>
        <dbReference type="SAM" id="Phobius"/>
    </source>
</evidence>
<dbReference type="PROSITE" id="PS00107">
    <property type="entry name" value="PROTEIN_KINASE_ATP"/>
    <property type="match status" value="1"/>
</dbReference>
<comment type="caution">
    <text evidence="7">The sequence shown here is derived from an EMBL/GenBank/DDBJ whole genome shotgun (WGS) entry which is preliminary data.</text>
</comment>
<dbReference type="PROSITE" id="PS00108">
    <property type="entry name" value="PROTEIN_KINASE_ST"/>
    <property type="match status" value="1"/>
</dbReference>
<accession>A0A9W9YMG8</accession>
<dbReference type="GO" id="GO:0004674">
    <property type="term" value="F:protein serine/threonine kinase activity"/>
    <property type="evidence" value="ECO:0007669"/>
    <property type="project" value="UniProtKB-KW"/>
</dbReference>
<evidence type="ECO:0000256" key="2">
    <source>
        <dbReference type="ARBA" id="ARBA00022840"/>
    </source>
</evidence>
<dbReference type="Gene3D" id="1.10.510.10">
    <property type="entry name" value="Transferase(Phosphotransferase) domain 1"/>
    <property type="match status" value="1"/>
</dbReference>
<protein>
    <recommendedName>
        <fullName evidence="6">Protein kinase domain-containing protein</fullName>
    </recommendedName>
</protein>
<keyword evidence="4" id="KW-0723">Serine/threonine-protein kinase</keyword>
<dbReference type="InterPro" id="IPR017441">
    <property type="entry name" value="Protein_kinase_ATP_BS"/>
</dbReference>
<dbReference type="Pfam" id="PF00069">
    <property type="entry name" value="Pkinase"/>
    <property type="match status" value="2"/>
</dbReference>
<proteinExistence type="inferred from homology"/>
<dbReference type="InterPro" id="IPR000719">
    <property type="entry name" value="Prot_kinase_dom"/>
</dbReference>
<dbReference type="EMBL" id="MU827316">
    <property type="protein sequence ID" value="KAJ7358642.1"/>
    <property type="molecule type" value="Genomic_DNA"/>
</dbReference>
<keyword evidence="4" id="KW-0418">Kinase</keyword>
<reference evidence="7" key="1">
    <citation type="submission" date="2023-01" db="EMBL/GenBank/DDBJ databases">
        <title>Genome assembly of the deep-sea coral Lophelia pertusa.</title>
        <authorList>
            <person name="Herrera S."/>
            <person name="Cordes E."/>
        </authorList>
    </citation>
    <scope>NUCLEOTIDE SEQUENCE</scope>
    <source>
        <strain evidence="7">USNM1676648</strain>
        <tissue evidence="7">Polyp</tissue>
    </source>
</reference>
<evidence type="ECO:0000256" key="1">
    <source>
        <dbReference type="ARBA" id="ARBA00022741"/>
    </source>
</evidence>
<evidence type="ECO:0000256" key="4">
    <source>
        <dbReference type="RuleBase" id="RU000304"/>
    </source>
</evidence>
<keyword evidence="5" id="KW-0472">Membrane</keyword>
<dbReference type="InterPro" id="IPR008271">
    <property type="entry name" value="Ser/Thr_kinase_AS"/>
</dbReference>
<feature type="transmembrane region" description="Helical" evidence="5">
    <location>
        <begin position="235"/>
        <end position="255"/>
    </location>
</feature>
<dbReference type="InterPro" id="IPR011009">
    <property type="entry name" value="Kinase-like_dom_sf"/>
</dbReference>
<gene>
    <name evidence="7" type="ORF">OS493_022074</name>
</gene>
<dbReference type="GO" id="GO:0005524">
    <property type="term" value="F:ATP binding"/>
    <property type="evidence" value="ECO:0007669"/>
    <property type="project" value="UniProtKB-UniRule"/>
</dbReference>
<evidence type="ECO:0000259" key="6">
    <source>
        <dbReference type="PROSITE" id="PS50011"/>
    </source>
</evidence>
<keyword evidence="8" id="KW-1185">Reference proteome</keyword>
<name>A0A9W9YMG8_9CNID</name>
<dbReference type="OrthoDB" id="1738954at2759"/>
<feature type="domain" description="Protein kinase" evidence="6">
    <location>
        <begin position="1"/>
        <end position="261"/>
    </location>
</feature>